<organism evidence="2">
    <name type="scientific">marine metagenome</name>
    <dbReference type="NCBI Taxonomy" id="408172"/>
    <lineage>
        <taxon>unclassified sequences</taxon>
        <taxon>metagenomes</taxon>
        <taxon>ecological metagenomes</taxon>
    </lineage>
</organism>
<protein>
    <submittedName>
        <fullName evidence="2">Uncharacterized protein</fullName>
    </submittedName>
</protein>
<name>A0A382SY82_9ZZZZ</name>
<reference evidence="2" key="1">
    <citation type="submission" date="2018-05" db="EMBL/GenBank/DDBJ databases">
        <authorList>
            <person name="Lanie J.A."/>
            <person name="Ng W.-L."/>
            <person name="Kazmierczak K.M."/>
            <person name="Andrzejewski T.M."/>
            <person name="Davidsen T.M."/>
            <person name="Wayne K.J."/>
            <person name="Tettelin H."/>
            <person name="Glass J.I."/>
            <person name="Rusch D."/>
            <person name="Podicherti R."/>
            <person name="Tsui H.-C.T."/>
            <person name="Winkler M.E."/>
        </authorList>
    </citation>
    <scope>NUCLEOTIDE SEQUENCE</scope>
</reference>
<feature type="compositionally biased region" description="Polar residues" evidence="1">
    <location>
        <begin position="32"/>
        <end position="41"/>
    </location>
</feature>
<dbReference type="AlphaFoldDB" id="A0A382SY82"/>
<feature type="non-terminal residue" evidence="2">
    <location>
        <position position="41"/>
    </location>
</feature>
<feature type="non-terminal residue" evidence="2">
    <location>
        <position position="1"/>
    </location>
</feature>
<evidence type="ECO:0000256" key="1">
    <source>
        <dbReference type="SAM" id="MobiDB-lite"/>
    </source>
</evidence>
<gene>
    <name evidence="2" type="ORF">METZ01_LOCUS367698</name>
</gene>
<dbReference type="EMBL" id="UINC01132490">
    <property type="protein sequence ID" value="SVD14844.1"/>
    <property type="molecule type" value="Genomic_DNA"/>
</dbReference>
<feature type="compositionally biased region" description="Polar residues" evidence="1">
    <location>
        <begin position="1"/>
        <end position="13"/>
    </location>
</feature>
<sequence>VRTRAAISSSSSCEETDQPVLGDFTSGGDGSTRVTNRVTSS</sequence>
<evidence type="ECO:0000313" key="2">
    <source>
        <dbReference type="EMBL" id="SVD14844.1"/>
    </source>
</evidence>
<accession>A0A382SY82</accession>
<proteinExistence type="predicted"/>
<feature type="region of interest" description="Disordered" evidence="1">
    <location>
        <begin position="1"/>
        <end position="41"/>
    </location>
</feature>